<dbReference type="EMBL" id="APPN01000013">
    <property type="protein sequence ID" value="ENV35696.1"/>
    <property type="molecule type" value="Genomic_DNA"/>
</dbReference>
<name>N8YG90_9GAMM</name>
<reference evidence="1 2" key="1">
    <citation type="submission" date="2013-02" db="EMBL/GenBank/DDBJ databases">
        <title>The Genome Sequence of Acinetobacter gerneri CIP 107464.</title>
        <authorList>
            <consortium name="The Broad Institute Genome Sequencing Platform"/>
            <consortium name="The Broad Institute Genome Sequencing Center for Infectious Disease"/>
            <person name="Cerqueira G."/>
            <person name="Feldgarden M."/>
            <person name="Courvalin P."/>
            <person name="Perichon B."/>
            <person name="Grillot-Courvalin C."/>
            <person name="Clermont D."/>
            <person name="Rocha E."/>
            <person name="Yoon E.-J."/>
            <person name="Nemec A."/>
            <person name="Walker B."/>
            <person name="Young S.K."/>
            <person name="Zeng Q."/>
            <person name="Gargeya S."/>
            <person name="Fitzgerald M."/>
            <person name="Haas B."/>
            <person name="Abouelleil A."/>
            <person name="Alvarado L."/>
            <person name="Arachchi H.M."/>
            <person name="Berlin A.M."/>
            <person name="Chapman S.B."/>
            <person name="Dewar J."/>
            <person name="Goldberg J."/>
            <person name="Griggs A."/>
            <person name="Gujja S."/>
            <person name="Hansen M."/>
            <person name="Howarth C."/>
            <person name="Imamovic A."/>
            <person name="Larimer J."/>
            <person name="McCowan C."/>
            <person name="Murphy C."/>
            <person name="Neiman D."/>
            <person name="Pearson M."/>
            <person name="Priest M."/>
            <person name="Roberts A."/>
            <person name="Saif S."/>
            <person name="Shea T."/>
            <person name="Sisk P."/>
            <person name="Sykes S."/>
            <person name="Wortman J."/>
            <person name="Nusbaum C."/>
            <person name="Birren B."/>
        </authorList>
    </citation>
    <scope>NUCLEOTIDE SEQUENCE [LARGE SCALE GENOMIC DNA]</scope>
    <source>
        <strain evidence="1 2">CIP 107464</strain>
    </source>
</reference>
<comment type="caution">
    <text evidence="1">The sequence shown here is derived from an EMBL/GenBank/DDBJ whole genome shotgun (WGS) entry which is preliminary data.</text>
</comment>
<keyword evidence="2" id="KW-1185">Reference proteome</keyword>
<organism evidence="1 2">
    <name type="scientific">Acinetobacter gerneri DSM 14967 = CIP 107464 = MTCC 9824</name>
    <dbReference type="NCBI Taxonomy" id="1120926"/>
    <lineage>
        <taxon>Bacteria</taxon>
        <taxon>Pseudomonadati</taxon>
        <taxon>Pseudomonadota</taxon>
        <taxon>Gammaproteobacteria</taxon>
        <taxon>Moraxellales</taxon>
        <taxon>Moraxellaceae</taxon>
        <taxon>Acinetobacter</taxon>
    </lineage>
</organism>
<dbReference type="Proteomes" id="UP000013117">
    <property type="component" value="Unassembled WGS sequence"/>
</dbReference>
<evidence type="ECO:0000313" key="2">
    <source>
        <dbReference type="Proteomes" id="UP000013117"/>
    </source>
</evidence>
<accession>N8YG90</accession>
<gene>
    <name evidence="1" type="ORF">F960_00083</name>
</gene>
<sequence>MYSVYKIYQADKLVLITYSDIIPEFTDTTKLKLILNGPTIPISLFESYFKHPELFSITTHEIGISNALDANQIVQEQARAELYDTTACEGIQLLVSSEPYRVCRRLFHSNLSNLWMQLRIINLRN</sequence>
<dbReference type="AlphaFoldDB" id="N8YG90"/>
<protein>
    <submittedName>
        <fullName evidence="1">Uncharacterized protein</fullName>
    </submittedName>
</protein>
<evidence type="ECO:0000313" key="1">
    <source>
        <dbReference type="EMBL" id="ENV35696.1"/>
    </source>
</evidence>
<dbReference type="HOGENOM" id="CLU_1987805_0_0_6"/>
<proteinExistence type="predicted"/>